<dbReference type="Proteomes" id="UP001064489">
    <property type="component" value="Chromosome 13"/>
</dbReference>
<evidence type="ECO:0000256" key="2">
    <source>
        <dbReference type="ARBA" id="ARBA00022741"/>
    </source>
</evidence>
<evidence type="ECO:0000256" key="1">
    <source>
        <dbReference type="ARBA" id="ARBA00022679"/>
    </source>
</evidence>
<dbReference type="PANTHER" id="PTHR47973">
    <property type="entry name" value="CYSTEINE-RICH RECEPTOR-LIKE PROTEIN KINASE 3"/>
    <property type="match status" value="1"/>
</dbReference>
<keyword evidence="5" id="KW-0472">Membrane</keyword>
<dbReference type="GO" id="GO:0016301">
    <property type="term" value="F:kinase activity"/>
    <property type="evidence" value="ECO:0007669"/>
    <property type="project" value="UniProtKB-KW"/>
</dbReference>
<keyword evidence="5" id="KW-0812">Transmembrane</keyword>
<evidence type="ECO:0000256" key="5">
    <source>
        <dbReference type="SAM" id="Phobius"/>
    </source>
</evidence>
<keyword evidence="1" id="KW-0808">Transferase</keyword>
<reference evidence="7 8" key="1">
    <citation type="journal article" date="2022" name="Plant J.">
        <title>Strategies of tolerance reflected in two North American maple genomes.</title>
        <authorList>
            <person name="McEvoy S.L."/>
            <person name="Sezen U.U."/>
            <person name="Trouern-Trend A."/>
            <person name="McMahon S.M."/>
            <person name="Schaberg P.G."/>
            <person name="Yang J."/>
            <person name="Wegrzyn J.L."/>
            <person name="Swenson N.G."/>
        </authorList>
    </citation>
    <scope>NUCLEOTIDE SEQUENCE [LARGE SCALE GENOMIC DNA]</scope>
    <source>
        <strain evidence="7">91603</strain>
    </source>
</reference>
<accession>A0AAD5JRM4</accession>
<organism evidence="7 8">
    <name type="scientific">Acer negundo</name>
    <name type="common">Box elder</name>
    <dbReference type="NCBI Taxonomy" id="4023"/>
    <lineage>
        <taxon>Eukaryota</taxon>
        <taxon>Viridiplantae</taxon>
        <taxon>Streptophyta</taxon>
        <taxon>Embryophyta</taxon>
        <taxon>Tracheophyta</taxon>
        <taxon>Spermatophyta</taxon>
        <taxon>Magnoliopsida</taxon>
        <taxon>eudicotyledons</taxon>
        <taxon>Gunneridae</taxon>
        <taxon>Pentapetalae</taxon>
        <taxon>rosids</taxon>
        <taxon>malvids</taxon>
        <taxon>Sapindales</taxon>
        <taxon>Sapindaceae</taxon>
        <taxon>Hippocastanoideae</taxon>
        <taxon>Acereae</taxon>
        <taxon>Acer</taxon>
    </lineage>
</organism>
<keyword evidence="8" id="KW-1185">Reference proteome</keyword>
<dbReference type="AlphaFoldDB" id="A0AAD5JRM4"/>
<keyword evidence="2" id="KW-0547">Nucleotide-binding</keyword>
<gene>
    <name evidence="7" type="ORF">LWI28_026706</name>
</gene>
<name>A0AAD5JRM4_ACENE</name>
<evidence type="ECO:0000256" key="3">
    <source>
        <dbReference type="ARBA" id="ARBA00022777"/>
    </source>
</evidence>
<dbReference type="InterPro" id="IPR052059">
    <property type="entry name" value="CR_Ser/Thr_kinase"/>
</dbReference>
<dbReference type="EMBL" id="JAJSOW010000002">
    <property type="protein sequence ID" value="KAI9199064.1"/>
    <property type="molecule type" value="Genomic_DNA"/>
</dbReference>
<keyword evidence="6" id="KW-0732">Signal</keyword>
<evidence type="ECO:0000313" key="7">
    <source>
        <dbReference type="EMBL" id="KAI9199064.1"/>
    </source>
</evidence>
<sequence length="235" mass="26910">MAIAAVLSSASTTNIRRFLWLFYFLSLFMSQSCLADHDQFNFNLGCHFSRKLCPGSCSMKFELQPFFRDSPVSELMHLSASSNLERKGKKNRASKMYLSVSAAALVLIAVSTTWHMREETHYLMVKGLLKEKKLEPLVDCDLQGNYIGEEVEELIEVALLCTQNTAMEWPKMSKVVRMLEGDGLSERWEEWQKEEIFRPILTRENYPQSLTSSEGECAEFRSNGSKNMPLLELVI</sequence>
<evidence type="ECO:0000256" key="4">
    <source>
        <dbReference type="ARBA" id="ARBA00022840"/>
    </source>
</evidence>
<dbReference type="GO" id="GO:0005524">
    <property type="term" value="F:ATP binding"/>
    <property type="evidence" value="ECO:0007669"/>
    <property type="project" value="UniProtKB-KW"/>
</dbReference>
<keyword evidence="5" id="KW-1133">Transmembrane helix</keyword>
<comment type="caution">
    <text evidence="7">The sequence shown here is derived from an EMBL/GenBank/DDBJ whole genome shotgun (WGS) entry which is preliminary data.</text>
</comment>
<evidence type="ECO:0000313" key="8">
    <source>
        <dbReference type="Proteomes" id="UP001064489"/>
    </source>
</evidence>
<keyword evidence="4" id="KW-0067">ATP-binding</keyword>
<dbReference type="Gene3D" id="1.10.510.10">
    <property type="entry name" value="Transferase(Phosphotransferase) domain 1"/>
    <property type="match status" value="1"/>
</dbReference>
<feature type="chain" id="PRO_5042019219" evidence="6">
    <location>
        <begin position="36"/>
        <end position="235"/>
    </location>
</feature>
<protein>
    <submittedName>
        <fullName evidence="7">Uncharacterized protein</fullName>
    </submittedName>
</protein>
<keyword evidence="3" id="KW-0418">Kinase</keyword>
<proteinExistence type="predicted"/>
<feature type="transmembrane region" description="Helical" evidence="5">
    <location>
        <begin position="96"/>
        <end position="116"/>
    </location>
</feature>
<feature type="signal peptide" evidence="6">
    <location>
        <begin position="1"/>
        <end position="35"/>
    </location>
</feature>
<evidence type="ECO:0000256" key="6">
    <source>
        <dbReference type="SAM" id="SignalP"/>
    </source>
</evidence>